<sequence>MWQLHSYSRWKEPEHQSAIIQLPSIPATFTFWSATEPESALSPGQAPTPVVACSMGGEGRTSPESSKVEVLAKV</sequence>
<evidence type="ECO:0000313" key="2">
    <source>
        <dbReference type="EMBL" id="MPC61745.1"/>
    </source>
</evidence>
<reference evidence="2 3" key="1">
    <citation type="submission" date="2019-05" db="EMBL/GenBank/DDBJ databases">
        <title>Another draft genome of Portunus trituberculatus and its Hox gene families provides insights of decapod evolution.</title>
        <authorList>
            <person name="Jeong J.-H."/>
            <person name="Song I."/>
            <person name="Kim S."/>
            <person name="Choi T."/>
            <person name="Kim D."/>
            <person name="Ryu S."/>
            <person name="Kim W."/>
        </authorList>
    </citation>
    <scope>NUCLEOTIDE SEQUENCE [LARGE SCALE GENOMIC DNA]</scope>
    <source>
        <tissue evidence="2">Muscle</tissue>
    </source>
</reference>
<dbReference type="AlphaFoldDB" id="A0A5B7GWJ9"/>
<protein>
    <submittedName>
        <fullName evidence="2">Uncharacterized protein</fullName>
    </submittedName>
</protein>
<organism evidence="2 3">
    <name type="scientific">Portunus trituberculatus</name>
    <name type="common">Swimming crab</name>
    <name type="synonym">Neptunus trituberculatus</name>
    <dbReference type="NCBI Taxonomy" id="210409"/>
    <lineage>
        <taxon>Eukaryota</taxon>
        <taxon>Metazoa</taxon>
        <taxon>Ecdysozoa</taxon>
        <taxon>Arthropoda</taxon>
        <taxon>Crustacea</taxon>
        <taxon>Multicrustacea</taxon>
        <taxon>Malacostraca</taxon>
        <taxon>Eumalacostraca</taxon>
        <taxon>Eucarida</taxon>
        <taxon>Decapoda</taxon>
        <taxon>Pleocyemata</taxon>
        <taxon>Brachyura</taxon>
        <taxon>Eubrachyura</taxon>
        <taxon>Portunoidea</taxon>
        <taxon>Portunidae</taxon>
        <taxon>Portuninae</taxon>
        <taxon>Portunus</taxon>
    </lineage>
</organism>
<name>A0A5B7GWJ9_PORTR</name>
<comment type="caution">
    <text evidence="2">The sequence shown here is derived from an EMBL/GenBank/DDBJ whole genome shotgun (WGS) entry which is preliminary data.</text>
</comment>
<evidence type="ECO:0000256" key="1">
    <source>
        <dbReference type="SAM" id="MobiDB-lite"/>
    </source>
</evidence>
<gene>
    <name evidence="2" type="ORF">E2C01_055821</name>
</gene>
<proteinExistence type="predicted"/>
<dbReference type="Proteomes" id="UP000324222">
    <property type="component" value="Unassembled WGS sequence"/>
</dbReference>
<dbReference type="EMBL" id="VSRR010018877">
    <property type="protein sequence ID" value="MPC61745.1"/>
    <property type="molecule type" value="Genomic_DNA"/>
</dbReference>
<evidence type="ECO:0000313" key="3">
    <source>
        <dbReference type="Proteomes" id="UP000324222"/>
    </source>
</evidence>
<feature type="region of interest" description="Disordered" evidence="1">
    <location>
        <begin position="55"/>
        <end position="74"/>
    </location>
</feature>
<accession>A0A5B7GWJ9</accession>
<keyword evidence="3" id="KW-1185">Reference proteome</keyword>